<dbReference type="EMBL" id="JANKHO010000105">
    <property type="protein sequence ID" value="KAJ3515248.1"/>
    <property type="molecule type" value="Genomic_DNA"/>
</dbReference>
<feature type="repeat" description="Solcar" evidence="8">
    <location>
        <begin position="213"/>
        <end position="323"/>
    </location>
</feature>
<dbReference type="Proteomes" id="UP001148786">
    <property type="component" value="Unassembled WGS sequence"/>
</dbReference>
<dbReference type="OrthoDB" id="21292at2759"/>
<dbReference type="AlphaFoldDB" id="A0A9W8MZ74"/>
<comment type="caution">
    <text evidence="11">The sequence shown here is derived from an EMBL/GenBank/DDBJ whole genome shotgun (WGS) entry which is preliminary data.</text>
</comment>
<sequence length="323" mass="35646">MEAEGSPPTFLVLTLALAISLTVFVPLTGALVRLRANYNPKGLQLDPEGSAVPHTGPIIRSYFAMLLRVYRLEGWPGLYKGLMPTALSTLFISLLILLFLDTDQPRHGKYRAPETGILGTLFYSLAMLVISLPTAVITYRSIVTPHKLPYLNPMPAVRVLLTPTERRRPWVLYLTPGLMAAEVAHILLVVVFLGPLRRLLLPSIMRPNVTLGDFSIVKLVIYMIVLCLSVLVLTPLEVIATRLAIQRNHASPEYNSVAQEVDGDAENIPDYGTDEDVIGLRDEGDPYTGLVECAKRIVDEEGLMALYRAWWITLLGTVGSAFA</sequence>
<dbReference type="InterPro" id="IPR023395">
    <property type="entry name" value="MCP_dom_sf"/>
</dbReference>
<evidence type="ECO:0000256" key="9">
    <source>
        <dbReference type="RuleBase" id="RU000488"/>
    </source>
</evidence>
<protein>
    <recommendedName>
        <fullName evidence="13">Mitochondrial carrier</fullName>
    </recommendedName>
</protein>
<accession>A0A9W8MZ74</accession>
<dbReference type="PANTHER" id="PTHR45683">
    <property type="entry name" value="MITOCHONDRIAL NICOTINAMIDE ADENINE DINUCLEOTIDE TRANSPORTER 1-RELATED-RELATED"/>
    <property type="match status" value="1"/>
</dbReference>
<evidence type="ECO:0000313" key="12">
    <source>
        <dbReference type="Proteomes" id="UP001148786"/>
    </source>
</evidence>
<keyword evidence="12" id="KW-1185">Reference proteome</keyword>
<keyword evidence="4 8" id="KW-0812">Transmembrane</keyword>
<feature type="transmembrane region" description="Helical" evidence="10">
    <location>
        <begin position="216"/>
        <end position="239"/>
    </location>
</feature>
<feature type="transmembrane region" description="Helical" evidence="10">
    <location>
        <begin position="170"/>
        <end position="196"/>
    </location>
</feature>
<dbReference type="GO" id="GO:0055085">
    <property type="term" value="P:transmembrane transport"/>
    <property type="evidence" value="ECO:0007669"/>
    <property type="project" value="InterPro"/>
</dbReference>
<gene>
    <name evidence="11" type="ORF">NLJ89_g1875</name>
</gene>
<name>A0A9W8MZ74_9AGAR</name>
<organism evidence="11 12">
    <name type="scientific">Agrocybe chaxingu</name>
    <dbReference type="NCBI Taxonomy" id="84603"/>
    <lineage>
        <taxon>Eukaryota</taxon>
        <taxon>Fungi</taxon>
        <taxon>Dikarya</taxon>
        <taxon>Basidiomycota</taxon>
        <taxon>Agaricomycotina</taxon>
        <taxon>Agaricomycetes</taxon>
        <taxon>Agaricomycetidae</taxon>
        <taxon>Agaricales</taxon>
        <taxon>Agaricineae</taxon>
        <taxon>Strophariaceae</taxon>
        <taxon>Agrocybe</taxon>
    </lineage>
</organism>
<proteinExistence type="inferred from homology"/>
<keyword evidence="7 8" id="KW-0472">Membrane</keyword>
<dbReference type="InterPro" id="IPR018108">
    <property type="entry name" value="MCP_transmembrane"/>
</dbReference>
<dbReference type="GO" id="GO:0006862">
    <property type="term" value="P:nucleotide transport"/>
    <property type="evidence" value="ECO:0007669"/>
    <property type="project" value="InterPro"/>
</dbReference>
<comment type="subcellular location">
    <subcellularLocation>
        <location evidence="1">Membrane</location>
        <topology evidence="1">Multi-pass membrane protein</topology>
    </subcellularLocation>
</comment>
<keyword evidence="3 9" id="KW-0813">Transport</keyword>
<keyword evidence="6 10" id="KW-1133">Transmembrane helix</keyword>
<dbReference type="GO" id="GO:0016020">
    <property type="term" value="C:membrane"/>
    <property type="evidence" value="ECO:0007669"/>
    <property type="project" value="UniProtKB-SubCell"/>
</dbReference>
<keyword evidence="5" id="KW-0677">Repeat</keyword>
<dbReference type="InterPro" id="IPR044712">
    <property type="entry name" value="SLC25A32-like"/>
</dbReference>
<dbReference type="PROSITE" id="PS50920">
    <property type="entry name" value="SOLCAR"/>
    <property type="match status" value="2"/>
</dbReference>
<feature type="transmembrane region" description="Helical" evidence="10">
    <location>
        <begin position="120"/>
        <end position="139"/>
    </location>
</feature>
<evidence type="ECO:0000256" key="8">
    <source>
        <dbReference type="PROSITE-ProRule" id="PRU00282"/>
    </source>
</evidence>
<evidence type="ECO:0000256" key="1">
    <source>
        <dbReference type="ARBA" id="ARBA00004141"/>
    </source>
</evidence>
<comment type="similarity">
    <text evidence="2 9">Belongs to the mitochondrial carrier (TC 2.A.29) family.</text>
</comment>
<evidence type="ECO:0008006" key="13">
    <source>
        <dbReference type="Google" id="ProtNLM"/>
    </source>
</evidence>
<dbReference type="Pfam" id="PF00153">
    <property type="entry name" value="Mito_carr"/>
    <property type="match status" value="1"/>
</dbReference>
<dbReference type="Gene3D" id="1.50.40.10">
    <property type="entry name" value="Mitochondrial carrier domain"/>
    <property type="match status" value="2"/>
</dbReference>
<evidence type="ECO:0000256" key="5">
    <source>
        <dbReference type="ARBA" id="ARBA00022737"/>
    </source>
</evidence>
<evidence type="ECO:0000256" key="7">
    <source>
        <dbReference type="ARBA" id="ARBA00023136"/>
    </source>
</evidence>
<evidence type="ECO:0000256" key="10">
    <source>
        <dbReference type="SAM" id="Phobius"/>
    </source>
</evidence>
<reference evidence="11" key="1">
    <citation type="submission" date="2022-07" db="EMBL/GenBank/DDBJ databases">
        <title>Genome Sequence of Agrocybe chaxingu.</title>
        <authorList>
            <person name="Buettner E."/>
        </authorList>
    </citation>
    <scope>NUCLEOTIDE SEQUENCE</scope>
    <source>
        <strain evidence="11">MP-N11</strain>
    </source>
</reference>
<evidence type="ECO:0000313" key="11">
    <source>
        <dbReference type="EMBL" id="KAJ3515248.1"/>
    </source>
</evidence>
<feature type="transmembrane region" description="Helical" evidence="10">
    <location>
        <begin position="78"/>
        <end position="100"/>
    </location>
</feature>
<dbReference type="SUPFAM" id="SSF103506">
    <property type="entry name" value="Mitochondrial carrier"/>
    <property type="match status" value="2"/>
</dbReference>
<evidence type="ECO:0000256" key="3">
    <source>
        <dbReference type="ARBA" id="ARBA00022448"/>
    </source>
</evidence>
<evidence type="ECO:0000256" key="2">
    <source>
        <dbReference type="ARBA" id="ARBA00006375"/>
    </source>
</evidence>
<evidence type="ECO:0000256" key="4">
    <source>
        <dbReference type="ARBA" id="ARBA00022692"/>
    </source>
</evidence>
<feature type="transmembrane region" description="Helical" evidence="10">
    <location>
        <begin position="12"/>
        <end position="32"/>
    </location>
</feature>
<feature type="repeat" description="Solcar" evidence="8">
    <location>
        <begin position="4"/>
        <end position="106"/>
    </location>
</feature>
<evidence type="ECO:0000256" key="6">
    <source>
        <dbReference type="ARBA" id="ARBA00022989"/>
    </source>
</evidence>